<comment type="pathway">
    <text evidence="1 5">Purine metabolism; urate degradation; (S)-allantoin from urate: step 1/3.</text>
</comment>
<evidence type="ECO:0000256" key="2">
    <source>
        <dbReference type="ARBA" id="ARBA00009760"/>
    </source>
</evidence>
<evidence type="ECO:0000256" key="4">
    <source>
        <dbReference type="ARBA" id="ARBA00023002"/>
    </source>
</evidence>
<evidence type="ECO:0000256" key="7">
    <source>
        <dbReference type="PIRSR" id="PIRSR000241-2"/>
    </source>
</evidence>
<dbReference type="PANTHER" id="PTHR42874">
    <property type="entry name" value="URICASE"/>
    <property type="match status" value="1"/>
</dbReference>
<feature type="binding site" evidence="7">
    <location>
        <position position="278"/>
    </location>
    <ligand>
        <name>5-hydroxyisourate</name>
        <dbReference type="ChEBI" id="CHEBI:18072"/>
    </ligand>
</feature>
<feature type="active site" description="Charge relay system" evidence="6">
    <location>
        <position position="10"/>
    </location>
</feature>
<sequence>MALTSARYGKDLVRILRVVRHDGKEGVQDVAEYNVCALVEGAIETSFTQADNSVVVATDSIKNIVYYIAKISPHVLSPELFAAHIGVFLLSKYAHLSKAFVDVEKLKWSRIVVGEHGIAGAEEGKVKAEDGGHRHSFVRDGDEKQVVSVEVERKGEGYEVKVTSGVSDLLVLKSSGSAFTNFVRDEFTLLAEVTDRILSTSVDLSYTFPAYTLRDASELDAMETSVEFKRAAELARGITLDLFATHDSASVQATLFKMGEKLIAEHAKVQSVSYVLPNKHYIPVDMKYIGLDNMTAASAEVFMPVSAPSGRIAGTVSRK</sequence>
<dbReference type="UniPathway" id="UPA00394">
    <property type="reaction ID" value="UER00650"/>
</dbReference>
<keyword evidence="4 5" id="KW-0560">Oxidoreductase</keyword>
<dbReference type="HOGENOM" id="CLU_048151_0_0_1"/>
<comment type="function">
    <text evidence="5 8">Catalyzes the oxidation of uric acid to 5-hydroxyisourate, which is further processed to form (S)-allantoin.</text>
</comment>
<keyword evidence="5" id="KW-0576">Peroxisome</keyword>
<comment type="similarity">
    <text evidence="2 5 8">Belongs to the uricase family.</text>
</comment>
<organism evidence="9 10">
    <name type="scientific">Sphaerobolus stellatus (strain SS14)</name>
    <dbReference type="NCBI Taxonomy" id="990650"/>
    <lineage>
        <taxon>Eukaryota</taxon>
        <taxon>Fungi</taxon>
        <taxon>Dikarya</taxon>
        <taxon>Basidiomycota</taxon>
        <taxon>Agaricomycotina</taxon>
        <taxon>Agaricomycetes</taxon>
        <taxon>Phallomycetidae</taxon>
        <taxon>Geastrales</taxon>
        <taxon>Sphaerobolaceae</taxon>
        <taxon>Sphaerobolus</taxon>
    </lineage>
</organism>
<dbReference type="PROSITE" id="PS00366">
    <property type="entry name" value="URICASE"/>
    <property type="match status" value="1"/>
</dbReference>
<feature type="binding site" evidence="7">
    <location>
        <position position="251"/>
    </location>
    <ligand>
        <name>urate</name>
        <dbReference type="ChEBI" id="CHEBI:17775"/>
    </ligand>
</feature>
<feature type="active site" description="Charge relay system" evidence="6">
    <location>
        <position position="58"/>
    </location>
</feature>
<feature type="binding site" evidence="7">
    <location>
        <position position="196"/>
    </location>
    <ligand>
        <name>5-hydroxyisourate</name>
        <dbReference type="ChEBI" id="CHEBI:18072"/>
    </ligand>
</feature>
<evidence type="ECO:0000313" key="10">
    <source>
        <dbReference type="Proteomes" id="UP000054279"/>
    </source>
</evidence>
<feature type="active site" description="Charge relay system" evidence="6">
    <location>
        <position position="280"/>
    </location>
</feature>
<feature type="binding site" evidence="7">
    <location>
        <position position="58"/>
    </location>
    <ligand>
        <name>urate</name>
        <dbReference type="ChEBI" id="CHEBI:17775"/>
    </ligand>
</feature>
<keyword evidence="3 5" id="KW-0659">Purine metabolism</keyword>
<feature type="binding site" evidence="7">
    <location>
        <position position="278"/>
    </location>
    <ligand>
        <name>urate</name>
        <dbReference type="ChEBI" id="CHEBI:17775"/>
    </ligand>
</feature>
<reference evidence="9 10" key="1">
    <citation type="submission" date="2014-06" db="EMBL/GenBank/DDBJ databases">
        <title>Evolutionary Origins and Diversification of the Mycorrhizal Mutualists.</title>
        <authorList>
            <consortium name="DOE Joint Genome Institute"/>
            <consortium name="Mycorrhizal Genomics Consortium"/>
            <person name="Kohler A."/>
            <person name="Kuo A."/>
            <person name="Nagy L.G."/>
            <person name="Floudas D."/>
            <person name="Copeland A."/>
            <person name="Barry K.W."/>
            <person name="Cichocki N."/>
            <person name="Veneault-Fourrey C."/>
            <person name="LaButti K."/>
            <person name="Lindquist E.A."/>
            <person name="Lipzen A."/>
            <person name="Lundell T."/>
            <person name="Morin E."/>
            <person name="Murat C."/>
            <person name="Riley R."/>
            <person name="Ohm R."/>
            <person name="Sun H."/>
            <person name="Tunlid A."/>
            <person name="Henrissat B."/>
            <person name="Grigoriev I.V."/>
            <person name="Hibbett D.S."/>
            <person name="Martin F."/>
        </authorList>
    </citation>
    <scope>NUCLEOTIDE SEQUENCE [LARGE SCALE GENOMIC DNA]</scope>
    <source>
        <strain evidence="9 10">SS14</strain>
    </source>
</reference>
<dbReference type="GO" id="GO:0005777">
    <property type="term" value="C:peroxisome"/>
    <property type="evidence" value="ECO:0007669"/>
    <property type="project" value="UniProtKB-SubCell"/>
</dbReference>
<dbReference type="Proteomes" id="UP000054279">
    <property type="component" value="Unassembled WGS sequence"/>
</dbReference>
<dbReference type="GO" id="GO:0019628">
    <property type="term" value="P:urate catabolic process"/>
    <property type="evidence" value="ECO:0007669"/>
    <property type="project" value="UniProtKB-UniPathway"/>
</dbReference>
<dbReference type="Gene3D" id="3.10.270.10">
    <property type="entry name" value="Urate Oxidase"/>
    <property type="match status" value="1"/>
</dbReference>
<comment type="subcellular location">
    <subcellularLocation>
        <location evidence="5">Peroxisome</location>
    </subcellularLocation>
</comment>
<proteinExistence type="inferred from homology"/>
<feature type="binding site" evidence="7">
    <location>
        <position position="251"/>
    </location>
    <ligand>
        <name>5-hydroxyisourate</name>
        <dbReference type="ChEBI" id="CHEBI:18072"/>
    </ligand>
</feature>
<feature type="binding site" evidence="7">
    <location>
        <position position="196"/>
    </location>
    <ligand>
        <name>urate</name>
        <dbReference type="ChEBI" id="CHEBI:17775"/>
    </ligand>
</feature>
<dbReference type="AlphaFoldDB" id="A0A0C9UQI3"/>
<protein>
    <recommendedName>
        <fullName evidence="5 8">Uricase</fullName>
        <ecNumber evidence="5 8">1.7.3.3</ecNumber>
    </recommendedName>
    <alternativeName>
        <fullName evidence="5">Urate oxidase</fullName>
    </alternativeName>
</protein>
<evidence type="ECO:0000313" key="9">
    <source>
        <dbReference type="EMBL" id="KIJ31342.1"/>
    </source>
</evidence>
<evidence type="ECO:0000256" key="5">
    <source>
        <dbReference type="PIRNR" id="PIRNR000241"/>
    </source>
</evidence>
<dbReference type="PANTHER" id="PTHR42874:SF1">
    <property type="entry name" value="URICASE"/>
    <property type="match status" value="1"/>
</dbReference>
<dbReference type="PRINTS" id="PR00093">
    <property type="entry name" value="URICASE"/>
</dbReference>
<comment type="catalytic activity">
    <reaction evidence="5 8">
        <text>urate + O2 + H2O = 5-hydroxyisourate + H2O2</text>
        <dbReference type="Rhea" id="RHEA:21368"/>
        <dbReference type="ChEBI" id="CHEBI:15377"/>
        <dbReference type="ChEBI" id="CHEBI:15379"/>
        <dbReference type="ChEBI" id="CHEBI:16240"/>
        <dbReference type="ChEBI" id="CHEBI:17775"/>
        <dbReference type="ChEBI" id="CHEBI:18072"/>
        <dbReference type="EC" id="1.7.3.3"/>
    </reaction>
</comment>
<dbReference type="PIRSF" id="PIRSF000241">
    <property type="entry name" value="Urate_oxidase"/>
    <property type="match status" value="1"/>
</dbReference>
<feature type="binding site" evidence="7">
    <location>
        <position position="179"/>
    </location>
    <ligand>
        <name>5-hydroxyisourate</name>
        <dbReference type="ChEBI" id="CHEBI:18072"/>
    </ligand>
</feature>
<dbReference type="SUPFAM" id="SSF55620">
    <property type="entry name" value="Tetrahydrobiopterin biosynthesis enzymes-like"/>
    <property type="match status" value="2"/>
</dbReference>
<dbReference type="InterPro" id="IPR019842">
    <property type="entry name" value="Uricase_CS"/>
</dbReference>
<keyword evidence="10" id="KW-1185">Reference proteome</keyword>
<dbReference type="NCBIfam" id="TIGR03383">
    <property type="entry name" value="urate_oxi"/>
    <property type="match status" value="1"/>
</dbReference>
<dbReference type="EMBL" id="KN837244">
    <property type="protein sequence ID" value="KIJ31342.1"/>
    <property type="molecule type" value="Genomic_DNA"/>
</dbReference>
<dbReference type="GO" id="GO:0006145">
    <property type="term" value="P:purine nucleobase catabolic process"/>
    <property type="evidence" value="ECO:0007669"/>
    <property type="project" value="TreeGrafter"/>
</dbReference>
<dbReference type="Pfam" id="PF01014">
    <property type="entry name" value="Uricase"/>
    <property type="match status" value="2"/>
</dbReference>
<name>A0A0C9UQI3_SPHS4</name>
<dbReference type="InterPro" id="IPR002042">
    <property type="entry name" value="Uricase"/>
</dbReference>
<feature type="binding site" evidence="7">
    <location>
        <position position="252"/>
    </location>
    <ligand>
        <name>5-hydroxyisourate</name>
        <dbReference type="ChEBI" id="CHEBI:18072"/>
    </ligand>
</feature>
<evidence type="ECO:0000256" key="8">
    <source>
        <dbReference type="RuleBase" id="RU004455"/>
    </source>
</evidence>
<gene>
    <name evidence="9" type="ORF">M422DRAFT_61667</name>
</gene>
<dbReference type="OrthoDB" id="9992118at2759"/>
<feature type="binding site" evidence="7">
    <location>
        <position position="252"/>
    </location>
    <ligand>
        <name>urate</name>
        <dbReference type="ChEBI" id="CHEBI:17775"/>
    </ligand>
</feature>
<feature type="binding site" evidence="7">
    <location>
        <position position="59"/>
    </location>
    <ligand>
        <name>urate</name>
        <dbReference type="ChEBI" id="CHEBI:17775"/>
    </ligand>
</feature>
<evidence type="ECO:0000256" key="6">
    <source>
        <dbReference type="PIRSR" id="PIRSR000241-1"/>
    </source>
</evidence>
<accession>A0A0C9UQI3</accession>
<feature type="binding site" evidence="7">
    <location>
        <position position="278"/>
    </location>
    <ligand>
        <name>O2</name>
        <dbReference type="ChEBI" id="CHEBI:15379"/>
    </ligand>
</feature>
<dbReference type="EC" id="1.7.3.3" evidence="5 8"/>
<evidence type="ECO:0000256" key="1">
    <source>
        <dbReference type="ARBA" id="ARBA00004831"/>
    </source>
</evidence>
<feature type="binding site" evidence="7">
    <location>
        <position position="179"/>
    </location>
    <ligand>
        <name>urate</name>
        <dbReference type="ChEBI" id="CHEBI:17775"/>
    </ligand>
</feature>
<dbReference type="GO" id="GO:0004846">
    <property type="term" value="F:urate oxidase activity"/>
    <property type="evidence" value="ECO:0007669"/>
    <property type="project" value="UniProtKB-EC"/>
</dbReference>
<evidence type="ECO:0000256" key="3">
    <source>
        <dbReference type="ARBA" id="ARBA00022631"/>
    </source>
</evidence>